<evidence type="ECO:0000313" key="2">
    <source>
        <dbReference type="EMBL" id="JAE31368.1"/>
    </source>
</evidence>
<dbReference type="AlphaFoldDB" id="A0A0A9HEM2"/>
<protein>
    <submittedName>
        <fullName evidence="2">Uncharacterized protein</fullName>
    </submittedName>
</protein>
<proteinExistence type="predicted"/>
<organism evidence="2">
    <name type="scientific">Arundo donax</name>
    <name type="common">Giant reed</name>
    <name type="synonym">Donax arundinaceus</name>
    <dbReference type="NCBI Taxonomy" id="35708"/>
    <lineage>
        <taxon>Eukaryota</taxon>
        <taxon>Viridiplantae</taxon>
        <taxon>Streptophyta</taxon>
        <taxon>Embryophyta</taxon>
        <taxon>Tracheophyta</taxon>
        <taxon>Spermatophyta</taxon>
        <taxon>Magnoliopsida</taxon>
        <taxon>Liliopsida</taxon>
        <taxon>Poales</taxon>
        <taxon>Poaceae</taxon>
        <taxon>PACMAD clade</taxon>
        <taxon>Arundinoideae</taxon>
        <taxon>Arundineae</taxon>
        <taxon>Arundo</taxon>
    </lineage>
</organism>
<keyword evidence="1" id="KW-1133">Transmembrane helix</keyword>
<sequence length="58" mass="6784">MMCRIHCEPRIDSRDLNRGSQGVTAIPVIMVTSFGWFIWWRTASLHSAMWNSFEEIVL</sequence>
<reference evidence="2" key="2">
    <citation type="journal article" date="2015" name="Data Brief">
        <title>Shoot transcriptome of the giant reed, Arundo donax.</title>
        <authorList>
            <person name="Barrero R.A."/>
            <person name="Guerrero F.D."/>
            <person name="Moolhuijzen P."/>
            <person name="Goolsby J.A."/>
            <person name="Tidwell J."/>
            <person name="Bellgard S.E."/>
            <person name="Bellgard M.I."/>
        </authorList>
    </citation>
    <scope>NUCLEOTIDE SEQUENCE</scope>
    <source>
        <tissue evidence="2">Shoot tissue taken approximately 20 cm above the soil surface</tissue>
    </source>
</reference>
<feature type="transmembrane region" description="Helical" evidence="1">
    <location>
        <begin position="21"/>
        <end position="40"/>
    </location>
</feature>
<keyword evidence="1" id="KW-0812">Transmembrane</keyword>
<dbReference type="EMBL" id="GBRH01166528">
    <property type="protein sequence ID" value="JAE31368.1"/>
    <property type="molecule type" value="Transcribed_RNA"/>
</dbReference>
<evidence type="ECO:0000256" key="1">
    <source>
        <dbReference type="SAM" id="Phobius"/>
    </source>
</evidence>
<keyword evidence="1" id="KW-0472">Membrane</keyword>
<accession>A0A0A9HEM2</accession>
<reference evidence="2" key="1">
    <citation type="submission" date="2014-09" db="EMBL/GenBank/DDBJ databases">
        <authorList>
            <person name="Magalhaes I.L.F."/>
            <person name="Oliveira U."/>
            <person name="Santos F.R."/>
            <person name="Vidigal T.H.D.A."/>
            <person name="Brescovit A.D."/>
            <person name="Santos A.J."/>
        </authorList>
    </citation>
    <scope>NUCLEOTIDE SEQUENCE</scope>
    <source>
        <tissue evidence="2">Shoot tissue taken approximately 20 cm above the soil surface</tissue>
    </source>
</reference>
<name>A0A0A9HEM2_ARUDO</name>